<dbReference type="Proteomes" id="UP000092600">
    <property type="component" value="Unassembled WGS sequence"/>
</dbReference>
<dbReference type="PANTHER" id="PTHR47926">
    <property type="entry name" value="PENTATRICOPEPTIDE REPEAT-CONTAINING PROTEIN"/>
    <property type="match status" value="1"/>
</dbReference>
<feature type="repeat" description="PPR" evidence="3">
    <location>
        <begin position="52"/>
        <end position="86"/>
    </location>
</feature>
<dbReference type="PANTHER" id="PTHR47926:SF361">
    <property type="entry name" value="PENTACOTRIPEPTIDE-REPEAT REGION OF PRORP DOMAIN-CONTAINING PROTEIN"/>
    <property type="match status" value="1"/>
</dbReference>
<protein>
    <submittedName>
        <fullName evidence="4">Putative pentatricopeptide repeat-containing protein</fullName>
    </submittedName>
</protein>
<dbReference type="STRING" id="4615.A0A199W0D6"/>
<comment type="caution">
    <text evidence="4">The sequence shown here is derived from an EMBL/GenBank/DDBJ whole genome shotgun (WGS) entry which is preliminary data.</text>
</comment>
<dbReference type="Gene3D" id="1.25.40.10">
    <property type="entry name" value="Tetratricopeptide repeat domain"/>
    <property type="match status" value="2"/>
</dbReference>
<dbReference type="InterPro" id="IPR046960">
    <property type="entry name" value="PPR_At4g14850-like_plant"/>
</dbReference>
<dbReference type="Pfam" id="PF01535">
    <property type="entry name" value="PPR"/>
    <property type="match status" value="3"/>
</dbReference>
<reference evidence="4 5" key="1">
    <citation type="journal article" date="2016" name="DNA Res.">
        <title>The draft genome of MD-2 pineapple using hybrid error correction of long reads.</title>
        <authorList>
            <person name="Redwan R.M."/>
            <person name="Saidin A."/>
            <person name="Kumar S.V."/>
        </authorList>
    </citation>
    <scope>NUCLEOTIDE SEQUENCE [LARGE SCALE GENOMIC DNA]</scope>
    <source>
        <strain evidence="5">cv. MD2</strain>
        <tissue evidence="4">Leaf</tissue>
    </source>
</reference>
<evidence type="ECO:0000256" key="1">
    <source>
        <dbReference type="ARBA" id="ARBA00022737"/>
    </source>
</evidence>
<dbReference type="GO" id="GO:0003723">
    <property type="term" value="F:RNA binding"/>
    <property type="evidence" value="ECO:0007669"/>
    <property type="project" value="InterPro"/>
</dbReference>
<dbReference type="InterPro" id="IPR002885">
    <property type="entry name" value="PPR_rpt"/>
</dbReference>
<proteinExistence type="predicted"/>
<organism evidence="4 5">
    <name type="scientific">Ananas comosus</name>
    <name type="common">Pineapple</name>
    <name type="synonym">Ananas ananas</name>
    <dbReference type="NCBI Taxonomy" id="4615"/>
    <lineage>
        <taxon>Eukaryota</taxon>
        <taxon>Viridiplantae</taxon>
        <taxon>Streptophyta</taxon>
        <taxon>Embryophyta</taxon>
        <taxon>Tracheophyta</taxon>
        <taxon>Spermatophyta</taxon>
        <taxon>Magnoliopsida</taxon>
        <taxon>Liliopsida</taxon>
        <taxon>Poales</taxon>
        <taxon>Bromeliaceae</taxon>
        <taxon>Bromelioideae</taxon>
        <taxon>Ananas</taxon>
    </lineage>
</organism>
<gene>
    <name evidence="4" type="ORF">ACMD2_22145</name>
</gene>
<keyword evidence="1" id="KW-0677">Repeat</keyword>
<evidence type="ECO:0000313" key="4">
    <source>
        <dbReference type="EMBL" id="OAY82380.1"/>
    </source>
</evidence>
<dbReference type="AlphaFoldDB" id="A0A199W0D6"/>
<dbReference type="EMBL" id="LSRQ01000509">
    <property type="protein sequence ID" value="OAY82380.1"/>
    <property type="molecule type" value="Genomic_DNA"/>
</dbReference>
<dbReference type="GO" id="GO:0009451">
    <property type="term" value="P:RNA modification"/>
    <property type="evidence" value="ECO:0007669"/>
    <property type="project" value="InterPro"/>
</dbReference>
<name>A0A199W0D6_ANACO</name>
<evidence type="ECO:0000313" key="5">
    <source>
        <dbReference type="Proteomes" id="UP000092600"/>
    </source>
</evidence>
<keyword evidence="2" id="KW-0809">Transit peptide</keyword>
<evidence type="ECO:0000256" key="2">
    <source>
        <dbReference type="ARBA" id="ARBA00022946"/>
    </source>
</evidence>
<evidence type="ECO:0000256" key="3">
    <source>
        <dbReference type="PROSITE-ProRule" id="PRU00708"/>
    </source>
</evidence>
<dbReference type="InterPro" id="IPR011990">
    <property type="entry name" value="TPR-like_helical_dom_sf"/>
</dbReference>
<dbReference type="PROSITE" id="PS51375">
    <property type="entry name" value="PPR"/>
    <property type="match status" value="1"/>
</dbReference>
<sequence>MSFTIQQPLLFPNPAAHSITFLQNTTRRSLIRTANADCARKLFDEMPKCTANFSSHSSLVWSNTKQGNFSHALDLFVEFLKSGWSPDESALASLLKASSRLPGSSLGEQLHAKSVCLGLSLERRIRASLITMYSTVGLLEEARQVFDQVSLACEGDAPTWNSIMSAYAYHGRYRECFVLFVAVLGVAQPLLTDATYAIYPRVLVGENVEMGKMIHAMIVKEQMVEDKTKMLNSLITMYAKCGRMMTHTSLDLNEEYENAIDLFRLLTRPEGRRLPKPNSITFLSVLSCVSSLSAWRLGGRFSATD</sequence>
<accession>A0A199W0D6</accession>